<name>A0AAD9NF33_9ANNE</name>
<keyword evidence="2 3" id="KW-0349">Heme</keyword>
<keyword evidence="2 3" id="KW-0408">Iron</keyword>
<dbReference type="PANTHER" id="PTHR24291">
    <property type="entry name" value="CYTOCHROME P450 FAMILY 4"/>
    <property type="match status" value="1"/>
</dbReference>
<reference evidence="5" key="1">
    <citation type="journal article" date="2023" name="Mol. Biol. Evol.">
        <title>Third-Generation Sequencing Reveals the Adaptive Role of the Epigenome in Three Deep-Sea Polychaetes.</title>
        <authorList>
            <person name="Perez M."/>
            <person name="Aroh O."/>
            <person name="Sun Y."/>
            <person name="Lan Y."/>
            <person name="Juniper S.K."/>
            <person name="Young C.R."/>
            <person name="Angers B."/>
            <person name="Qian P.Y."/>
        </authorList>
    </citation>
    <scope>NUCLEOTIDE SEQUENCE</scope>
    <source>
        <strain evidence="5">P08H-3</strain>
    </source>
</reference>
<protein>
    <recommendedName>
        <fullName evidence="4">PH domain-containing protein</fullName>
    </recommendedName>
</protein>
<dbReference type="Gene3D" id="1.10.630.10">
    <property type="entry name" value="Cytochrome P450"/>
    <property type="match status" value="1"/>
</dbReference>
<dbReference type="CDD" id="cd20659">
    <property type="entry name" value="CYP4B_4F-like"/>
    <property type="match status" value="1"/>
</dbReference>
<evidence type="ECO:0000256" key="2">
    <source>
        <dbReference type="PIRSR" id="PIRSR602401-1"/>
    </source>
</evidence>
<dbReference type="SUPFAM" id="SSF48264">
    <property type="entry name" value="Cytochrome P450"/>
    <property type="match status" value="1"/>
</dbReference>
<dbReference type="EMBL" id="JAODUP010000044">
    <property type="protein sequence ID" value="KAK2165956.1"/>
    <property type="molecule type" value="Genomic_DNA"/>
</dbReference>
<organism evidence="5 6">
    <name type="scientific">Paralvinella palmiformis</name>
    <dbReference type="NCBI Taxonomy" id="53620"/>
    <lineage>
        <taxon>Eukaryota</taxon>
        <taxon>Metazoa</taxon>
        <taxon>Spiralia</taxon>
        <taxon>Lophotrochozoa</taxon>
        <taxon>Annelida</taxon>
        <taxon>Polychaeta</taxon>
        <taxon>Sedentaria</taxon>
        <taxon>Canalipalpata</taxon>
        <taxon>Terebellida</taxon>
        <taxon>Terebelliformia</taxon>
        <taxon>Alvinellidae</taxon>
        <taxon>Paralvinella</taxon>
    </lineage>
</organism>
<evidence type="ECO:0000313" key="6">
    <source>
        <dbReference type="Proteomes" id="UP001208570"/>
    </source>
</evidence>
<dbReference type="SMART" id="SM00233">
    <property type="entry name" value="PH"/>
    <property type="match status" value="1"/>
</dbReference>
<dbReference type="PANTHER" id="PTHR24291:SF201">
    <property type="entry name" value="CYTOCHROME P450, FAMILY 4, SUBFAMILY B, POLYPEPTIDE 7"/>
    <property type="match status" value="1"/>
</dbReference>
<proteinExistence type="inferred from homology"/>
<dbReference type="GO" id="GO:0016705">
    <property type="term" value="F:oxidoreductase activity, acting on paired donors, with incorporation or reduction of molecular oxygen"/>
    <property type="evidence" value="ECO:0007669"/>
    <property type="project" value="InterPro"/>
</dbReference>
<comment type="caution">
    <text evidence="5">The sequence shown here is derived from an EMBL/GenBank/DDBJ whole genome shotgun (WGS) entry which is preliminary data.</text>
</comment>
<sequence length="653" mass="75375">MKLNDKHLSAFANGTAPVDKEGFLSKRGETNRSFQKRWFVLKGNLLFYYEKRGDREPIGVIILEGCTVELSESSDAFTFELVFQGSGSRTYVLSADTQNDMEDWMKAIACAGYDFMKLMVLELQRQLDDLTTDRTPATNTVSLSQQLTSSTDRGVEGLLVDLSVPEQETMKQHATRHNPFNAEPRSNIPTSFPGPGEDGLQFFRDRLVNYPKMVYLFYGPFHCSVGINHPDPAKCILKTSEPKPREMGGYHNALPWLGEGLLIAGGKKWARNRRLLTPAFHFDILKQYVAVNNEASDVLIEKISKTSKDEGKHFEVFRLIGLCTLEIILKCAFSHNDDIQRSGEEHPYVKAVFQLSQAMVYRLLRPWLYPDFMFYLSPVGRQFKRNCDYVHGVADDIIKKRRETLRKENQSPKRKYLDFVDIILTAKDEQGAGLTRQEIRNEVDTFLFEGHDTTASGISWTLYSLAQHPDWQKRCQEEIDDILDGRDVDYIFWDDLSKLCTLTLCIKEALRLHSPVPFIQRYITKDIYLDGHYLPAETQIDIHLYNILHNPVIWDKPMVYYPERFLQGQTKGIDHFSFIPFSAGPRNCIGQNFAMHEMKVVLARILRRFHFEVDPLRPAKHEIIVVMKTEEGMYLKATPRKTNHNNDSQRYNK</sequence>
<comment type="similarity">
    <text evidence="1 3">Belongs to the cytochrome P450 family.</text>
</comment>
<dbReference type="InterPro" id="IPR002401">
    <property type="entry name" value="Cyt_P450_E_grp-I"/>
</dbReference>
<dbReference type="Pfam" id="PF00067">
    <property type="entry name" value="p450"/>
    <property type="match status" value="1"/>
</dbReference>
<dbReference type="Pfam" id="PF00169">
    <property type="entry name" value="PH"/>
    <property type="match status" value="1"/>
</dbReference>
<keyword evidence="6" id="KW-1185">Reference proteome</keyword>
<dbReference type="PRINTS" id="PR00385">
    <property type="entry name" value="P450"/>
</dbReference>
<dbReference type="AlphaFoldDB" id="A0AAD9NF33"/>
<keyword evidence="3" id="KW-0503">Monooxygenase</keyword>
<comment type="cofactor">
    <cofactor evidence="2">
        <name>heme</name>
        <dbReference type="ChEBI" id="CHEBI:30413"/>
    </cofactor>
</comment>
<dbReference type="PROSITE" id="PS00086">
    <property type="entry name" value="CYTOCHROME_P450"/>
    <property type="match status" value="1"/>
</dbReference>
<dbReference type="CDD" id="cd13288">
    <property type="entry name" value="PH_Ses"/>
    <property type="match status" value="1"/>
</dbReference>
<feature type="binding site" description="axial binding residue" evidence="2">
    <location>
        <position position="588"/>
    </location>
    <ligand>
        <name>heme</name>
        <dbReference type="ChEBI" id="CHEBI:30413"/>
    </ligand>
    <ligandPart>
        <name>Fe</name>
        <dbReference type="ChEBI" id="CHEBI:18248"/>
    </ligandPart>
</feature>
<dbReference type="InterPro" id="IPR017972">
    <property type="entry name" value="Cyt_P450_CS"/>
</dbReference>
<dbReference type="InterPro" id="IPR036396">
    <property type="entry name" value="Cyt_P450_sf"/>
</dbReference>
<dbReference type="GO" id="GO:0004497">
    <property type="term" value="F:monooxygenase activity"/>
    <property type="evidence" value="ECO:0007669"/>
    <property type="project" value="UniProtKB-KW"/>
</dbReference>
<keyword evidence="2 3" id="KW-0479">Metal-binding</keyword>
<evidence type="ECO:0000256" key="1">
    <source>
        <dbReference type="ARBA" id="ARBA00010617"/>
    </source>
</evidence>
<dbReference type="PROSITE" id="PS50003">
    <property type="entry name" value="PH_DOMAIN"/>
    <property type="match status" value="1"/>
</dbReference>
<dbReference type="SUPFAM" id="SSF50729">
    <property type="entry name" value="PH domain-like"/>
    <property type="match status" value="1"/>
</dbReference>
<dbReference type="Proteomes" id="UP001208570">
    <property type="component" value="Unassembled WGS sequence"/>
</dbReference>
<evidence type="ECO:0000259" key="4">
    <source>
        <dbReference type="PROSITE" id="PS50003"/>
    </source>
</evidence>
<dbReference type="InterPro" id="IPR050196">
    <property type="entry name" value="Cytochrome_P450_Monoox"/>
</dbReference>
<keyword evidence="3" id="KW-0560">Oxidoreductase</keyword>
<evidence type="ECO:0000313" key="5">
    <source>
        <dbReference type="EMBL" id="KAK2165956.1"/>
    </source>
</evidence>
<feature type="domain" description="PH" evidence="4">
    <location>
        <begin position="17"/>
        <end position="113"/>
    </location>
</feature>
<dbReference type="FunFam" id="2.30.29.30:FF:000378">
    <property type="entry name" value="Uncharacterized protein, isoform A"/>
    <property type="match status" value="1"/>
</dbReference>
<dbReference type="InterPro" id="IPR001128">
    <property type="entry name" value="Cyt_P450"/>
</dbReference>
<accession>A0AAD9NF33</accession>
<dbReference type="InterPro" id="IPR001849">
    <property type="entry name" value="PH_domain"/>
</dbReference>
<dbReference type="InterPro" id="IPR011993">
    <property type="entry name" value="PH-like_dom_sf"/>
</dbReference>
<dbReference type="PRINTS" id="PR00463">
    <property type="entry name" value="EP450I"/>
</dbReference>
<evidence type="ECO:0000256" key="3">
    <source>
        <dbReference type="RuleBase" id="RU000461"/>
    </source>
</evidence>
<dbReference type="Gene3D" id="2.30.29.30">
    <property type="entry name" value="Pleckstrin-homology domain (PH domain)/Phosphotyrosine-binding domain (PTB)"/>
    <property type="match status" value="1"/>
</dbReference>
<dbReference type="GO" id="GO:0005506">
    <property type="term" value="F:iron ion binding"/>
    <property type="evidence" value="ECO:0007669"/>
    <property type="project" value="InterPro"/>
</dbReference>
<dbReference type="GO" id="GO:0020037">
    <property type="term" value="F:heme binding"/>
    <property type="evidence" value="ECO:0007669"/>
    <property type="project" value="InterPro"/>
</dbReference>
<gene>
    <name evidence="5" type="ORF">LSH36_44g13019</name>
</gene>